<feature type="compositionally biased region" description="Polar residues" evidence="1">
    <location>
        <begin position="72"/>
        <end position="87"/>
    </location>
</feature>
<evidence type="ECO:0000256" key="1">
    <source>
        <dbReference type="SAM" id="MobiDB-lite"/>
    </source>
</evidence>
<accession>A0A1I1D2U5</accession>
<dbReference type="Proteomes" id="UP000182192">
    <property type="component" value="Unassembled WGS sequence"/>
</dbReference>
<dbReference type="EMBL" id="FOKQ01000001">
    <property type="protein sequence ID" value="SFB67428.1"/>
    <property type="molecule type" value="Genomic_DNA"/>
</dbReference>
<evidence type="ECO:0000313" key="2">
    <source>
        <dbReference type="EMBL" id="SFB67428.1"/>
    </source>
</evidence>
<reference evidence="2 3" key="1">
    <citation type="submission" date="2016-10" db="EMBL/GenBank/DDBJ databases">
        <authorList>
            <person name="de Groot N.N."/>
        </authorList>
    </citation>
    <scope>NUCLEOTIDE SEQUENCE [LARGE SCALE GENOMIC DNA]</scope>
    <source>
        <strain evidence="2 3">AR67</strain>
    </source>
</reference>
<feature type="region of interest" description="Disordered" evidence="1">
    <location>
        <begin position="72"/>
        <end position="96"/>
    </location>
</feature>
<organism evidence="2 3">
    <name type="scientific">Ruminococcus albus</name>
    <dbReference type="NCBI Taxonomy" id="1264"/>
    <lineage>
        <taxon>Bacteria</taxon>
        <taxon>Bacillati</taxon>
        <taxon>Bacillota</taxon>
        <taxon>Clostridia</taxon>
        <taxon>Eubacteriales</taxon>
        <taxon>Oscillospiraceae</taxon>
        <taxon>Ruminococcus</taxon>
    </lineage>
</organism>
<name>A0A1I1D2U5_RUMAL</name>
<sequence length="96" mass="11093">MVNSFIEEHNRLLSLWEQVKDYYTLSDKGELSESEKLMLSICKRAMTDNGIYTRADFDQLKERTGMINRKISNMSNRAVSPSTNTKPPTAFTLREV</sequence>
<dbReference type="AlphaFoldDB" id="A0A1I1D2U5"/>
<proteinExistence type="predicted"/>
<gene>
    <name evidence="2" type="ORF">SAMN02910406_00178</name>
</gene>
<dbReference type="RefSeq" id="WP_074959602.1">
    <property type="nucleotide sequence ID" value="NZ_FOKQ01000001.1"/>
</dbReference>
<evidence type="ECO:0000313" key="3">
    <source>
        <dbReference type="Proteomes" id="UP000182192"/>
    </source>
</evidence>
<protein>
    <submittedName>
        <fullName evidence="2">Uncharacterized protein</fullName>
    </submittedName>
</protein>